<keyword evidence="1" id="KW-0812">Transmembrane</keyword>
<keyword evidence="1" id="KW-0472">Membrane</keyword>
<dbReference type="EMBL" id="FWWY01000001">
    <property type="protein sequence ID" value="SMC02611.1"/>
    <property type="molecule type" value="Genomic_DNA"/>
</dbReference>
<dbReference type="RefSeq" id="WP_020376554.1">
    <property type="nucleotide sequence ID" value="NZ_FWWY01000001.1"/>
</dbReference>
<gene>
    <name evidence="3" type="ORF">SAMN00768000_0681</name>
</gene>
<evidence type="ECO:0000259" key="2">
    <source>
        <dbReference type="SMART" id="SM00014"/>
    </source>
</evidence>
<dbReference type="InterPro" id="IPR036938">
    <property type="entry name" value="PAP2/HPO_sf"/>
</dbReference>
<evidence type="ECO:0000313" key="4">
    <source>
        <dbReference type="Proteomes" id="UP000192660"/>
    </source>
</evidence>
<dbReference type="Gene3D" id="1.20.144.10">
    <property type="entry name" value="Phosphatidic acid phosphatase type 2/haloperoxidase"/>
    <property type="match status" value="1"/>
</dbReference>
<name>A0A1W1W8K0_SULTA</name>
<reference evidence="4" key="1">
    <citation type="submission" date="2017-04" db="EMBL/GenBank/DDBJ databases">
        <authorList>
            <person name="Varghese N."/>
            <person name="Submissions S."/>
        </authorList>
    </citation>
    <scope>NUCLEOTIDE SEQUENCE [LARGE SCALE GENOMIC DNA]</scope>
    <source>
        <strain evidence="4">DSM 9293</strain>
    </source>
</reference>
<feature type="transmembrane region" description="Helical" evidence="1">
    <location>
        <begin position="65"/>
        <end position="86"/>
    </location>
</feature>
<dbReference type="InterPro" id="IPR000326">
    <property type="entry name" value="PAP2/HPO"/>
</dbReference>
<feature type="domain" description="Phosphatidic acid phosphatase type 2/haloperoxidase" evidence="2">
    <location>
        <begin position="65"/>
        <end position="175"/>
    </location>
</feature>
<organism evidence="3 4">
    <name type="scientific">Sulfobacillus thermosulfidooxidans (strain DSM 9293 / VKM B-1269 / AT-1)</name>
    <dbReference type="NCBI Taxonomy" id="929705"/>
    <lineage>
        <taxon>Bacteria</taxon>
        <taxon>Bacillati</taxon>
        <taxon>Bacillota</taxon>
        <taxon>Clostridia</taxon>
        <taxon>Eubacteriales</taxon>
        <taxon>Clostridiales Family XVII. Incertae Sedis</taxon>
        <taxon>Sulfobacillus</taxon>
    </lineage>
</organism>
<dbReference type="InterPro" id="IPR033879">
    <property type="entry name" value="UPP_Pase"/>
</dbReference>
<keyword evidence="1" id="KW-1133">Transmembrane helix</keyword>
<protein>
    <submittedName>
        <fullName evidence="3">Undecaprenyl-diphosphatase</fullName>
    </submittedName>
</protein>
<dbReference type="Proteomes" id="UP000192660">
    <property type="component" value="Unassembled WGS sequence"/>
</dbReference>
<proteinExistence type="predicted"/>
<dbReference type="PANTHER" id="PTHR14969:SF13">
    <property type="entry name" value="AT30094P"/>
    <property type="match status" value="1"/>
</dbReference>
<evidence type="ECO:0000256" key="1">
    <source>
        <dbReference type="SAM" id="Phobius"/>
    </source>
</evidence>
<dbReference type="SMART" id="SM00014">
    <property type="entry name" value="acidPPc"/>
    <property type="match status" value="1"/>
</dbReference>
<dbReference type="PANTHER" id="PTHR14969">
    <property type="entry name" value="SPHINGOSINE-1-PHOSPHATE PHOSPHOHYDROLASE"/>
    <property type="match status" value="1"/>
</dbReference>
<dbReference type="STRING" id="28034.BFX07_04965"/>
<dbReference type="SUPFAM" id="SSF48317">
    <property type="entry name" value="Acid phosphatase/Vanadium-dependent haloperoxidase"/>
    <property type="match status" value="1"/>
</dbReference>
<feature type="transmembrane region" description="Helical" evidence="1">
    <location>
        <begin position="31"/>
        <end position="53"/>
    </location>
</feature>
<dbReference type="CDD" id="cd03385">
    <property type="entry name" value="PAP2_BcrC_like"/>
    <property type="match status" value="1"/>
</dbReference>
<feature type="transmembrane region" description="Helical" evidence="1">
    <location>
        <begin position="137"/>
        <end position="156"/>
    </location>
</feature>
<accession>A0A1W1W8K0</accession>
<keyword evidence="4" id="KW-1185">Reference proteome</keyword>
<dbReference type="Pfam" id="PF01569">
    <property type="entry name" value="PAP2"/>
    <property type="match status" value="1"/>
</dbReference>
<dbReference type="AlphaFoldDB" id="A0A1W1W8K0"/>
<sequence>MTTNFPIPAFDRHWFHVINSWATISPLLNDLAIVLAKDAVEIWAGIFLLLWFWPPLRQNRARRAVVYATVAGFLSLAVSMTLSHVLPYRPRPFVFEPKMVHLLISHAPDTSFPSDHATGSFAFAIALFYAGRRDGWWATLLAAAISIARVFVGVHWPTDVLAGDAIGMIAGFIVLAWHRHLEGLVMWLFRLFRFRPQVSQRYGRRLG</sequence>
<evidence type="ECO:0000313" key="3">
    <source>
        <dbReference type="EMBL" id="SMC02611.1"/>
    </source>
</evidence>
<dbReference type="GO" id="GO:0050380">
    <property type="term" value="F:undecaprenyl-diphosphatase activity"/>
    <property type="evidence" value="ECO:0007669"/>
    <property type="project" value="InterPro"/>
</dbReference>
<dbReference type="GO" id="GO:0005886">
    <property type="term" value="C:plasma membrane"/>
    <property type="evidence" value="ECO:0007669"/>
    <property type="project" value="InterPro"/>
</dbReference>